<dbReference type="Proteomes" id="UP001589643">
    <property type="component" value="Unassembled WGS sequence"/>
</dbReference>
<reference evidence="2 3" key="1">
    <citation type="submission" date="2024-08" db="EMBL/GenBank/DDBJ databases">
        <title>Heavy metals resistant antinobacteria isolated from wastewater.</title>
        <authorList>
            <person name="Roman Ponce B."/>
            <person name="Blanco Mercado M.A."/>
            <person name="Avila Aldana I.N."/>
            <person name="Morales Arrieta S."/>
        </authorList>
    </citation>
    <scope>NUCLEOTIDE SEQUENCE [LARGE SCALE GENOMIC DNA]</scope>
    <source>
        <strain evidence="3">sma-1</strain>
    </source>
</reference>
<feature type="compositionally biased region" description="Acidic residues" evidence="1">
    <location>
        <begin position="29"/>
        <end position="42"/>
    </location>
</feature>
<feature type="region of interest" description="Disordered" evidence="1">
    <location>
        <begin position="1"/>
        <end position="42"/>
    </location>
</feature>
<sequence>MSLNGNVPFVAPGEMPIDPIEEAPTLEVTAEDPLDEDPLDED</sequence>
<proteinExistence type="predicted"/>
<protein>
    <submittedName>
        <fullName evidence="2">Uncharacterized protein</fullName>
    </submittedName>
</protein>
<name>A0ABV5EQM3_9MICO</name>
<dbReference type="EMBL" id="JBHLHV010000001">
    <property type="protein sequence ID" value="MFB8892263.1"/>
    <property type="molecule type" value="Genomic_DNA"/>
</dbReference>
<dbReference type="RefSeq" id="WP_256978038.1">
    <property type="nucleotide sequence ID" value="NZ_JBHLHV010000001.1"/>
</dbReference>
<evidence type="ECO:0000313" key="3">
    <source>
        <dbReference type="Proteomes" id="UP001589643"/>
    </source>
</evidence>
<evidence type="ECO:0000256" key="1">
    <source>
        <dbReference type="SAM" id="MobiDB-lite"/>
    </source>
</evidence>
<comment type="caution">
    <text evidence="2">The sequence shown here is derived from an EMBL/GenBank/DDBJ whole genome shotgun (WGS) entry which is preliminary data.</text>
</comment>
<keyword evidence="3" id="KW-1185">Reference proteome</keyword>
<evidence type="ECO:0000313" key="2">
    <source>
        <dbReference type="EMBL" id="MFB8892263.1"/>
    </source>
</evidence>
<organism evidence="2 3">
    <name type="scientific">Microbacterium plantarum</name>
    <dbReference type="NCBI Taxonomy" id="1816425"/>
    <lineage>
        <taxon>Bacteria</taxon>
        <taxon>Bacillati</taxon>
        <taxon>Actinomycetota</taxon>
        <taxon>Actinomycetes</taxon>
        <taxon>Micrococcales</taxon>
        <taxon>Microbacteriaceae</taxon>
        <taxon>Microbacterium</taxon>
    </lineage>
</organism>
<accession>A0ABV5EQM3</accession>
<gene>
    <name evidence="2" type="ORF">AB7P39_05320</name>
</gene>